<dbReference type="Gene3D" id="3.10.120.10">
    <property type="entry name" value="Cytochrome b5-like heme/steroid binding domain"/>
    <property type="match status" value="1"/>
</dbReference>
<evidence type="ECO:0000256" key="3">
    <source>
        <dbReference type="ARBA" id="ARBA00022617"/>
    </source>
</evidence>
<evidence type="ECO:0000256" key="10">
    <source>
        <dbReference type="ARBA" id="ARBA00023136"/>
    </source>
</evidence>
<reference evidence="16" key="1">
    <citation type="journal article" date="2020" name="Stud. Mycol.">
        <title>101 Dothideomycetes genomes: a test case for predicting lifestyles and emergence of pathogens.</title>
        <authorList>
            <person name="Haridas S."/>
            <person name="Albert R."/>
            <person name="Binder M."/>
            <person name="Bloem J."/>
            <person name="Labutti K."/>
            <person name="Salamov A."/>
            <person name="Andreopoulos B."/>
            <person name="Baker S."/>
            <person name="Barry K."/>
            <person name="Bills G."/>
            <person name="Bluhm B."/>
            <person name="Cannon C."/>
            <person name="Castanera R."/>
            <person name="Culley D."/>
            <person name="Daum C."/>
            <person name="Ezra D."/>
            <person name="Gonzalez J."/>
            <person name="Henrissat B."/>
            <person name="Kuo A."/>
            <person name="Liang C."/>
            <person name="Lipzen A."/>
            <person name="Lutzoni F."/>
            <person name="Magnuson J."/>
            <person name="Mondo S."/>
            <person name="Nolan M."/>
            <person name="Ohm R."/>
            <person name="Pangilinan J."/>
            <person name="Park H.-J."/>
            <person name="Ramirez L."/>
            <person name="Alfaro M."/>
            <person name="Sun H."/>
            <person name="Tritt A."/>
            <person name="Yoshinaga Y."/>
            <person name="Zwiers L.-H."/>
            <person name="Turgeon B."/>
            <person name="Goodwin S."/>
            <person name="Spatafora J."/>
            <person name="Crous P."/>
            <person name="Grigoriev I."/>
        </authorList>
    </citation>
    <scope>NUCLEOTIDE SEQUENCE</scope>
    <source>
        <strain evidence="16">CBS 122367</strain>
    </source>
</reference>
<dbReference type="PANTHER" id="PTHR19359">
    <property type="entry name" value="CYTOCHROME B5"/>
    <property type="match status" value="1"/>
</dbReference>
<dbReference type="PROSITE" id="PS00191">
    <property type="entry name" value="CYTOCHROME_B5_1"/>
    <property type="match status" value="1"/>
</dbReference>
<keyword evidence="7" id="KW-0492">Microsome</keyword>
<feature type="transmembrane region" description="Helical" evidence="13">
    <location>
        <begin position="107"/>
        <end position="127"/>
    </location>
</feature>
<evidence type="ECO:0000256" key="12">
    <source>
        <dbReference type="ARBA" id="ARBA00038168"/>
    </source>
</evidence>
<dbReference type="InterPro" id="IPR036400">
    <property type="entry name" value="Cyt_B5-like_heme/steroid_sf"/>
</dbReference>
<proteinExistence type="inferred from homology"/>
<protein>
    <submittedName>
        <fullName evidence="16">Cytochrome b5</fullName>
    </submittedName>
</protein>
<dbReference type="PROSITE" id="PS50255">
    <property type="entry name" value="CYTOCHROME_B5_2"/>
    <property type="match status" value="1"/>
</dbReference>
<evidence type="ECO:0000256" key="11">
    <source>
        <dbReference type="ARBA" id="ARBA00037877"/>
    </source>
</evidence>
<keyword evidence="8" id="KW-0249">Electron transport</keyword>
<evidence type="ECO:0000256" key="14">
    <source>
        <dbReference type="SAM" id="MobiDB-lite"/>
    </source>
</evidence>
<evidence type="ECO:0000259" key="15">
    <source>
        <dbReference type="PROSITE" id="PS50255"/>
    </source>
</evidence>
<evidence type="ECO:0000256" key="7">
    <source>
        <dbReference type="ARBA" id="ARBA00022848"/>
    </source>
</evidence>
<feature type="compositionally biased region" description="Low complexity" evidence="14">
    <location>
        <begin position="89"/>
        <end position="99"/>
    </location>
</feature>
<dbReference type="Pfam" id="PF00173">
    <property type="entry name" value="Cyt-b5"/>
    <property type="match status" value="1"/>
</dbReference>
<evidence type="ECO:0000256" key="6">
    <source>
        <dbReference type="ARBA" id="ARBA00022824"/>
    </source>
</evidence>
<dbReference type="PRINTS" id="PR00363">
    <property type="entry name" value="CYTOCHROMEB5"/>
</dbReference>
<evidence type="ECO:0000256" key="5">
    <source>
        <dbReference type="ARBA" id="ARBA00022723"/>
    </source>
</evidence>
<evidence type="ECO:0000256" key="13">
    <source>
        <dbReference type="RuleBase" id="RU362121"/>
    </source>
</evidence>
<dbReference type="SMART" id="SM01117">
    <property type="entry name" value="Cyt-b5"/>
    <property type="match status" value="1"/>
</dbReference>
<evidence type="ECO:0000256" key="9">
    <source>
        <dbReference type="ARBA" id="ARBA00023004"/>
    </source>
</evidence>
<dbReference type="GO" id="GO:0020037">
    <property type="term" value="F:heme binding"/>
    <property type="evidence" value="ECO:0007669"/>
    <property type="project" value="UniProtKB-UniRule"/>
</dbReference>
<feature type="region of interest" description="Disordered" evidence="14">
    <location>
        <begin position="80"/>
        <end position="99"/>
    </location>
</feature>
<evidence type="ECO:0000256" key="8">
    <source>
        <dbReference type="ARBA" id="ARBA00022982"/>
    </source>
</evidence>
<keyword evidence="3 13" id="KW-0349">Heme</keyword>
<name>A0A6G1IS23_9PLEO</name>
<dbReference type="Proteomes" id="UP000799291">
    <property type="component" value="Unassembled WGS sequence"/>
</dbReference>
<keyword evidence="5 13" id="KW-0479">Metal-binding</keyword>
<accession>A0A6G1IS23</accession>
<dbReference type="GO" id="GO:0005789">
    <property type="term" value="C:endoplasmic reticulum membrane"/>
    <property type="evidence" value="ECO:0007669"/>
    <property type="project" value="UniProtKB-SubCell"/>
</dbReference>
<evidence type="ECO:0000256" key="2">
    <source>
        <dbReference type="ARBA" id="ARBA00022448"/>
    </source>
</evidence>
<comment type="similarity">
    <text evidence="12 13">Belongs to the cytochrome b5 family.</text>
</comment>
<dbReference type="InterPro" id="IPR018506">
    <property type="entry name" value="Cyt_B5_heme-BS"/>
</dbReference>
<evidence type="ECO:0000313" key="16">
    <source>
        <dbReference type="EMBL" id="KAF2680898.1"/>
    </source>
</evidence>
<keyword evidence="6" id="KW-0256">Endoplasmic reticulum</keyword>
<dbReference type="GO" id="GO:0046872">
    <property type="term" value="F:metal ion binding"/>
    <property type="evidence" value="ECO:0007669"/>
    <property type="project" value="UniProtKB-UniRule"/>
</dbReference>
<organism evidence="16 17">
    <name type="scientific">Lentithecium fluviatile CBS 122367</name>
    <dbReference type="NCBI Taxonomy" id="1168545"/>
    <lineage>
        <taxon>Eukaryota</taxon>
        <taxon>Fungi</taxon>
        <taxon>Dikarya</taxon>
        <taxon>Ascomycota</taxon>
        <taxon>Pezizomycotina</taxon>
        <taxon>Dothideomycetes</taxon>
        <taxon>Pleosporomycetidae</taxon>
        <taxon>Pleosporales</taxon>
        <taxon>Massarineae</taxon>
        <taxon>Lentitheciaceae</taxon>
        <taxon>Lentithecium</taxon>
    </lineage>
</organism>
<dbReference type="InterPro" id="IPR050668">
    <property type="entry name" value="Cytochrome_b5"/>
</dbReference>
<dbReference type="AlphaFoldDB" id="A0A6G1IS23"/>
<dbReference type="EMBL" id="MU005594">
    <property type="protein sequence ID" value="KAF2680898.1"/>
    <property type="molecule type" value="Genomic_DNA"/>
</dbReference>
<dbReference type="InterPro" id="IPR001199">
    <property type="entry name" value="Cyt_B5-like_heme/steroid-bd"/>
</dbReference>
<keyword evidence="10 13" id="KW-0472">Membrane</keyword>
<evidence type="ECO:0000313" key="17">
    <source>
        <dbReference type="Proteomes" id="UP000799291"/>
    </source>
</evidence>
<feature type="domain" description="Cytochrome b5 heme-binding" evidence="15">
    <location>
        <begin position="3"/>
        <end position="79"/>
    </location>
</feature>
<comment type="subcellular location">
    <subcellularLocation>
        <location evidence="1">Endoplasmic reticulum membrane</location>
        <topology evidence="1">Single-pass membrane protein</topology>
        <orientation evidence="1">Cytoplasmic side</orientation>
    </subcellularLocation>
    <subcellularLocation>
        <location evidence="11">Microsome membrane</location>
        <topology evidence="11">Single-pass membrane protein</topology>
        <orientation evidence="11">Cytoplasmic side</orientation>
    </subcellularLocation>
</comment>
<keyword evidence="13" id="KW-1133">Transmembrane helix</keyword>
<dbReference type="OrthoDB" id="260519at2759"/>
<keyword evidence="9 13" id="KW-0408">Iron</keyword>
<sequence length="130" mass="13910">MADMEFTYSDVSEHNTKKDLYIVIHDKVYNASSFIDEHPGGEEVLLDVGGQDSTEAFEDVGHSDEAREILDGLLVGKLKRKEGDPKPKAYSSTSTTTATADGATSGVALYAVILVGAVLAFGAYKYMGAQ</sequence>
<dbReference type="SUPFAM" id="SSF55856">
    <property type="entry name" value="Cytochrome b5-like heme/steroid binding domain"/>
    <property type="match status" value="1"/>
</dbReference>
<gene>
    <name evidence="16" type="ORF">K458DRAFT_421234</name>
</gene>
<dbReference type="GO" id="GO:0016126">
    <property type="term" value="P:sterol biosynthetic process"/>
    <property type="evidence" value="ECO:0007669"/>
    <property type="project" value="TreeGrafter"/>
</dbReference>
<dbReference type="PANTHER" id="PTHR19359:SF150">
    <property type="entry name" value="CYTOCHROME B5"/>
    <property type="match status" value="1"/>
</dbReference>
<dbReference type="FunFam" id="3.10.120.10:FF:000002">
    <property type="entry name" value="Cytochrome b5 type B"/>
    <property type="match status" value="1"/>
</dbReference>
<keyword evidence="2" id="KW-0813">Transport</keyword>
<keyword evidence="4 13" id="KW-0812">Transmembrane</keyword>
<evidence type="ECO:0000256" key="1">
    <source>
        <dbReference type="ARBA" id="ARBA00004131"/>
    </source>
</evidence>
<evidence type="ECO:0000256" key="4">
    <source>
        <dbReference type="ARBA" id="ARBA00022692"/>
    </source>
</evidence>
<keyword evidence="17" id="KW-1185">Reference proteome</keyword>